<keyword evidence="3" id="KW-1185">Reference proteome</keyword>
<proteinExistence type="predicted"/>
<sequence length="65" mass="6573">MNTTVLTAIARNGAAQRAVLLALATVVLIATDERILVPVAVSIYAIANAVAIVRATARATSGGAR</sequence>
<feature type="transmembrane region" description="Helical" evidence="1">
    <location>
        <begin position="35"/>
        <end position="57"/>
    </location>
</feature>
<evidence type="ECO:0000256" key="1">
    <source>
        <dbReference type="SAM" id="Phobius"/>
    </source>
</evidence>
<protein>
    <submittedName>
        <fullName evidence="2">Uncharacterized protein</fullName>
    </submittedName>
</protein>
<keyword evidence="1" id="KW-0472">Membrane</keyword>
<evidence type="ECO:0000313" key="3">
    <source>
        <dbReference type="Proteomes" id="UP000279275"/>
    </source>
</evidence>
<name>A0A3M2KSX8_9NOCA</name>
<evidence type="ECO:0000313" key="2">
    <source>
        <dbReference type="EMBL" id="RMI28549.1"/>
    </source>
</evidence>
<organism evidence="2 3">
    <name type="scientific">Nocardia stercoris</name>
    <dbReference type="NCBI Taxonomy" id="2483361"/>
    <lineage>
        <taxon>Bacteria</taxon>
        <taxon>Bacillati</taxon>
        <taxon>Actinomycetota</taxon>
        <taxon>Actinomycetes</taxon>
        <taxon>Mycobacteriales</taxon>
        <taxon>Nocardiaceae</taxon>
        <taxon>Nocardia</taxon>
    </lineage>
</organism>
<feature type="transmembrane region" description="Helical" evidence="1">
    <location>
        <begin position="12"/>
        <end position="29"/>
    </location>
</feature>
<dbReference type="AlphaFoldDB" id="A0A3M2KSX8"/>
<dbReference type="Proteomes" id="UP000279275">
    <property type="component" value="Unassembled WGS sequence"/>
</dbReference>
<gene>
    <name evidence="2" type="ORF">EBN03_29485</name>
</gene>
<dbReference type="EMBL" id="RFFH01000020">
    <property type="protein sequence ID" value="RMI28549.1"/>
    <property type="molecule type" value="Genomic_DNA"/>
</dbReference>
<dbReference type="RefSeq" id="WP_122191423.1">
    <property type="nucleotide sequence ID" value="NZ_RFFH01000020.1"/>
</dbReference>
<keyword evidence="1" id="KW-1133">Transmembrane helix</keyword>
<reference evidence="2 3" key="1">
    <citation type="submission" date="2018-10" db="EMBL/GenBank/DDBJ databases">
        <title>Isolation from cow dung.</title>
        <authorList>
            <person name="Ling L."/>
        </authorList>
    </citation>
    <scope>NUCLEOTIDE SEQUENCE [LARGE SCALE GENOMIC DNA]</scope>
    <source>
        <strain evidence="2 3">NEAU-LL90</strain>
    </source>
</reference>
<keyword evidence="1" id="KW-0812">Transmembrane</keyword>
<comment type="caution">
    <text evidence="2">The sequence shown here is derived from an EMBL/GenBank/DDBJ whole genome shotgun (WGS) entry which is preliminary data.</text>
</comment>
<accession>A0A3M2KSX8</accession>